<feature type="domain" description="Glutamine amidotransferase type-2" evidence="11">
    <location>
        <begin position="2"/>
        <end position="224"/>
    </location>
</feature>
<dbReference type="PANTHER" id="PTHR43284">
    <property type="entry name" value="ASPARAGINE SYNTHETASE (GLUTAMINE-HYDROLYZING)"/>
    <property type="match status" value="1"/>
</dbReference>
<dbReference type="SUPFAM" id="SSF52402">
    <property type="entry name" value="Adenine nucleotide alpha hydrolases-like"/>
    <property type="match status" value="1"/>
</dbReference>
<dbReference type="InterPro" id="IPR001962">
    <property type="entry name" value="Asn_synthase"/>
</dbReference>
<keyword evidence="6 8" id="KW-0315">Glutamine amidotransferase</keyword>
<sequence length="636" mass="72654">MCGIAGAIWSDPAFAVEEEILQRMTDLLRHRGPDAEGHYRSDYRLRPPYDAMPGVALGHRRLSIIDLAGGAQPLANEDDTVWVVFNGEIYNFPELRNRLEGAGHRFRTHSDTETIVHLYEDEGPACFEHLNGMFSIAIWDQNKRRLVLGRDRLGQKPLFYRPEAQRLSFASELKSLLAIPGAPRELDPNAVDEYLCYQYVPHPQCIFRGYRKLQPGHYAVFQDGVLTVEPYWRPDFQHEQHIRAADAVPQLQELLRSSVKMRMQADVPLGAFLSGGVDSSLIVALMQQQSDRPVKTFSIGFPQAAFDETKYARQVAQHLGAEHHEFQVTPDGVSILPQLVWHYDEPMADSSAIPTWYVSEQTRQHVTVALTGDGGDELFAGYQRYRAVGLAGMLDRAGVSRLLGARIWQRMPSSGQQKSRLRQLKRFSEALSQSPQRRYLDWVSIFQESRRAELYTDAFTAKLADSDPLDFLAAAWSRADGRDPITAASLADLTTYLPCDLMTKVDIASMAQGLECRQPFLDYRLVEFAASLPIGLKYQRGRGKLLLRQAFGDLLPENIWQRKKMGFGVPLDHWFRHELKEMAYDTLLDEQTRQRGIFRPESVSNLLEEHQSGRFDHSLRLWSLLLLELWLREWMP</sequence>
<organism evidence="12 13">
    <name type="scientific">Lignipirellula cremea</name>
    <dbReference type="NCBI Taxonomy" id="2528010"/>
    <lineage>
        <taxon>Bacteria</taxon>
        <taxon>Pseudomonadati</taxon>
        <taxon>Planctomycetota</taxon>
        <taxon>Planctomycetia</taxon>
        <taxon>Pirellulales</taxon>
        <taxon>Pirellulaceae</taxon>
        <taxon>Lignipirellula</taxon>
    </lineage>
</organism>
<keyword evidence="8" id="KW-0061">Asparagine biosynthesis</keyword>
<dbReference type="SUPFAM" id="SSF56235">
    <property type="entry name" value="N-terminal nucleophile aminohydrolases (Ntn hydrolases)"/>
    <property type="match status" value="1"/>
</dbReference>
<evidence type="ECO:0000256" key="7">
    <source>
        <dbReference type="ARBA" id="ARBA00048741"/>
    </source>
</evidence>
<evidence type="ECO:0000256" key="1">
    <source>
        <dbReference type="ARBA" id="ARBA00005187"/>
    </source>
</evidence>
<gene>
    <name evidence="12" type="primary">asnB_2</name>
    <name evidence="12" type="ORF">Pla8534_20710</name>
</gene>
<keyword evidence="8" id="KW-0028">Amino-acid biosynthesis</keyword>
<feature type="binding site" evidence="9">
    <location>
        <position position="299"/>
    </location>
    <ligand>
        <name>ATP</name>
        <dbReference type="ChEBI" id="CHEBI:30616"/>
    </ligand>
</feature>
<dbReference type="OrthoDB" id="9763290at2"/>
<dbReference type="GO" id="GO:0005829">
    <property type="term" value="C:cytosol"/>
    <property type="evidence" value="ECO:0007669"/>
    <property type="project" value="TreeGrafter"/>
</dbReference>
<evidence type="ECO:0000259" key="11">
    <source>
        <dbReference type="PROSITE" id="PS51278"/>
    </source>
</evidence>
<dbReference type="CDD" id="cd00712">
    <property type="entry name" value="AsnB"/>
    <property type="match status" value="1"/>
</dbReference>
<proteinExistence type="inferred from homology"/>
<keyword evidence="12" id="KW-0436">Ligase</keyword>
<dbReference type="GO" id="GO:0004066">
    <property type="term" value="F:asparagine synthase (glutamine-hydrolyzing) activity"/>
    <property type="evidence" value="ECO:0007669"/>
    <property type="project" value="UniProtKB-EC"/>
</dbReference>
<dbReference type="AlphaFoldDB" id="A0A518DR34"/>
<dbReference type="Gene3D" id="3.40.50.620">
    <property type="entry name" value="HUPs"/>
    <property type="match status" value="1"/>
</dbReference>
<evidence type="ECO:0000256" key="2">
    <source>
        <dbReference type="ARBA" id="ARBA00005752"/>
    </source>
</evidence>
<evidence type="ECO:0000256" key="4">
    <source>
        <dbReference type="ARBA" id="ARBA00022741"/>
    </source>
</evidence>
<feature type="active site" description="For GATase activity" evidence="8">
    <location>
        <position position="2"/>
    </location>
</feature>
<dbReference type="GO" id="GO:0005524">
    <property type="term" value="F:ATP binding"/>
    <property type="evidence" value="ECO:0007669"/>
    <property type="project" value="UniProtKB-KW"/>
</dbReference>
<evidence type="ECO:0000256" key="5">
    <source>
        <dbReference type="ARBA" id="ARBA00022840"/>
    </source>
</evidence>
<feature type="binding site" evidence="9">
    <location>
        <position position="111"/>
    </location>
    <ligand>
        <name>L-glutamine</name>
        <dbReference type="ChEBI" id="CHEBI:58359"/>
    </ligand>
</feature>
<reference evidence="12 13" key="1">
    <citation type="submission" date="2019-02" db="EMBL/GenBank/DDBJ databases">
        <title>Deep-cultivation of Planctomycetes and their phenomic and genomic characterization uncovers novel biology.</title>
        <authorList>
            <person name="Wiegand S."/>
            <person name="Jogler M."/>
            <person name="Boedeker C."/>
            <person name="Pinto D."/>
            <person name="Vollmers J."/>
            <person name="Rivas-Marin E."/>
            <person name="Kohn T."/>
            <person name="Peeters S.H."/>
            <person name="Heuer A."/>
            <person name="Rast P."/>
            <person name="Oberbeckmann S."/>
            <person name="Bunk B."/>
            <person name="Jeske O."/>
            <person name="Meyerdierks A."/>
            <person name="Storesund J.E."/>
            <person name="Kallscheuer N."/>
            <person name="Luecker S."/>
            <person name="Lage O.M."/>
            <person name="Pohl T."/>
            <person name="Merkel B.J."/>
            <person name="Hornburger P."/>
            <person name="Mueller R.-W."/>
            <person name="Bruemmer F."/>
            <person name="Labrenz M."/>
            <person name="Spormann A.M."/>
            <person name="Op den Camp H."/>
            <person name="Overmann J."/>
            <person name="Amann R."/>
            <person name="Jetten M.S.M."/>
            <person name="Mascher T."/>
            <person name="Medema M.H."/>
            <person name="Devos D.P."/>
            <person name="Kaster A.-K."/>
            <person name="Ovreas L."/>
            <person name="Rohde M."/>
            <person name="Galperin M.Y."/>
            <person name="Jogler C."/>
        </authorList>
    </citation>
    <scope>NUCLEOTIDE SEQUENCE [LARGE SCALE GENOMIC DNA]</scope>
    <source>
        <strain evidence="12 13">Pla85_3_4</strain>
    </source>
</reference>
<evidence type="ECO:0000256" key="8">
    <source>
        <dbReference type="PIRSR" id="PIRSR001589-1"/>
    </source>
</evidence>
<dbReference type="InterPro" id="IPR029055">
    <property type="entry name" value="Ntn_hydrolases_N"/>
</dbReference>
<comment type="similarity">
    <text evidence="2">Belongs to the asparagine synthetase family.</text>
</comment>
<evidence type="ECO:0000256" key="9">
    <source>
        <dbReference type="PIRSR" id="PIRSR001589-2"/>
    </source>
</evidence>
<dbReference type="PANTHER" id="PTHR43284:SF1">
    <property type="entry name" value="ASPARAGINE SYNTHETASE"/>
    <property type="match status" value="1"/>
</dbReference>
<dbReference type="NCBIfam" id="TIGR01536">
    <property type="entry name" value="asn_synth_AEB"/>
    <property type="match status" value="1"/>
</dbReference>
<dbReference type="EMBL" id="CP036433">
    <property type="protein sequence ID" value="QDU94282.1"/>
    <property type="molecule type" value="Genomic_DNA"/>
</dbReference>
<feature type="site" description="Important for beta-aspartyl-AMP intermediate formation" evidence="10">
    <location>
        <position position="373"/>
    </location>
</feature>
<dbReference type="InterPro" id="IPR014729">
    <property type="entry name" value="Rossmann-like_a/b/a_fold"/>
</dbReference>
<dbReference type="Gene3D" id="3.60.20.10">
    <property type="entry name" value="Glutamine Phosphoribosylpyrophosphate, subunit 1, domain 1"/>
    <property type="match status" value="1"/>
</dbReference>
<keyword evidence="5 9" id="KW-0067">ATP-binding</keyword>
<dbReference type="InterPro" id="IPR051786">
    <property type="entry name" value="ASN_synthetase/amidase"/>
</dbReference>
<comment type="catalytic activity">
    <reaction evidence="7">
        <text>L-aspartate + L-glutamine + ATP + H2O = L-asparagine + L-glutamate + AMP + diphosphate + H(+)</text>
        <dbReference type="Rhea" id="RHEA:12228"/>
        <dbReference type="ChEBI" id="CHEBI:15377"/>
        <dbReference type="ChEBI" id="CHEBI:15378"/>
        <dbReference type="ChEBI" id="CHEBI:29985"/>
        <dbReference type="ChEBI" id="CHEBI:29991"/>
        <dbReference type="ChEBI" id="CHEBI:30616"/>
        <dbReference type="ChEBI" id="CHEBI:33019"/>
        <dbReference type="ChEBI" id="CHEBI:58048"/>
        <dbReference type="ChEBI" id="CHEBI:58359"/>
        <dbReference type="ChEBI" id="CHEBI:456215"/>
        <dbReference type="EC" id="6.3.5.4"/>
    </reaction>
</comment>
<evidence type="ECO:0000313" key="13">
    <source>
        <dbReference type="Proteomes" id="UP000317648"/>
    </source>
</evidence>
<accession>A0A518DR34</accession>
<comment type="pathway">
    <text evidence="1">Amino-acid biosynthesis; L-asparagine biosynthesis; L-asparagine from L-aspartate (L-Gln route): step 1/1.</text>
</comment>
<keyword evidence="13" id="KW-1185">Reference proteome</keyword>
<dbReference type="KEGG" id="lcre:Pla8534_20710"/>
<dbReference type="PIRSF" id="PIRSF001589">
    <property type="entry name" value="Asn_synthetase_glu-h"/>
    <property type="match status" value="1"/>
</dbReference>
<dbReference type="InterPro" id="IPR006426">
    <property type="entry name" value="Asn_synth_AEB"/>
</dbReference>
<dbReference type="InterPro" id="IPR017932">
    <property type="entry name" value="GATase_2_dom"/>
</dbReference>
<dbReference type="Proteomes" id="UP000317648">
    <property type="component" value="Chromosome"/>
</dbReference>
<evidence type="ECO:0000256" key="10">
    <source>
        <dbReference type="PIRSR" id="PIRSR001589-3"/>
    </source>
</evidence>
<dbReference type="RefSeq" id="WP_145052430.1">
    <property type="nucleotide sequence ID" value="NZ_CP036433.1"/>
</dbReference>
<protein>
    <recommendedName>
        <fullName evidence="3">asparagine synthase (glutamine-hydrolyzing)</fullName>
        <ecNumber evidence="3">6.3.5.4</ecNumber>
    </recommendedName>
</protein>
<dbReference type="Pfam" id="PF13537">
    <property type="entry name" value="GATase_7"/>
    <property type="match status" value="1"/>
</dbReference>
<dbReference type="EC" id="6.3.5.4" evidence="3"/>
<keyword evidence="4 9" id="KW-0547">Nucleotide-binding</keyword>
<dbReference type="CDD" id="cd01991">
    <property type="entry name" value="Asn_synthase_B_C"/>
    <property type="match status" value="1"/>
</dbReference>
<dbReference type="PROSITE" id="PS51278">
    <property type="entry name" value="GATASE_TYPE_2"/>
    <property type="match status" value="1"/>
</dbReference>
<evidence type="ECO:0000256" key="3">
    <source>
        <dbReference type="ARBA" id="ARBA00012737"/>
    </source>
</evidence>
<dbReference type="InterPro" id="IPR033738">
    <property type="entry name" value="AsnB_N"/>
</dbReference>
<name>A0A518DR34_9BACT</name>
<dbReference type="GO" id="GO:0006529">
    <property type="term" value="P:asparagine biosynthetic process"/>
    <property type="evidence" value="ECO:0007669"/>
    <property type="project" value="UniProtKB-KW"/>
</dbReference>
<evidence type="ECO:0000256" key="6">
    <source>
        <dbReference type="ARBA" id="ARBA00022962"/>
    </source>
</evidence>
<dbReference type="Pfam" id="PF00733">
    <property type="entry name" value="Asn_synthase"/>
    <property type="match status" value="1"/>
</dbReference>
<evidence type="ECO:0000313" key="12">
    <source>
        <dbReference type="EMBL" id="QDU94282.1"/>
    </source>
</evidence>